<evidence type="ECO:0000313" key="1">
    <source>
        <dbReference type="EMBL" id="KAG6944276.1"/>
    </source>
</evidence>
<evidence type="ECO:0000313" key="2">
    <source>
        <dbReference type="Proteomes" id="UP000688947"/>
    </source>
</evidence>
<dbReference type="AlphaFoldDB" id="A0A8T1TLZ7"/>
<protein>
    <submittedName>
        <fullName evidence="1">Uncharacterized protein</fullName>
    </submittedName>
</protein>
<reference evidence="1" key="1">
    <citation type="submission" date="2021-01" db="EMBL/GenBank/DDBJ databases">
        <title>Phytophthora aleatoria, a newly-described species from Pinus radiata is distinct from Phytophthora cactorum isolates based on comparative genomics.</title>
        <authorList>
            <person name="Mcdougal R."/>
            <person name="Panda P."/>
            <person name="Williams N."/>
            <person name="Studholme D.J."/>
        </authorList>
    </citation>
    <scope>NUCLEOTIDE SEQUENCE</scope>
    <source>
        <strain evidence="1">NZFS 3830</strain>
    </source>
</reference>
<sequence length="52" mass="5805">MLRQCELDHSQIIIPRSSTQDTLSLNCTSKGERLSVPGDITWLLCANQSSEK</sequence>
<dbReference type="EMBL" id="JAENGZ010002281">
    <property type="protein sequence ID" value="KAG6944276.1"/>
    <property type="molecule type" value="Genomic_DNA"/>
</dbReference>
<organism evidence="1 2">
    <name type="scientific">Phytophthora cactorum</name>
    <dbReference type="NCBI Taxonomy" id="29920"/>
    <lineage>
        <taxon>Eukaryota</taxon>
        <taxon>Sar</taxon>
        <taxon>Stramenopiles</taxon>
        <taxon>Oomycota</taxon>
        <taxon>Peronosporomycetes</taxon>
        <taxon>Peronosporales</taxon>
        <taxon>Peronosporaceae</taxon>
        <taxon>Phytophthora</taxon>
    </lineage>
</organism>
<comment type="caution">
    <text evidence="1">The sequence shown here is derived from an EMBL/GenBank/DDBJ whole genome shotgun (WGS) entry which is preliminary data.</text>
</comment>
<dbReference type="OrthoDB" id="527990at2759"/>
<gene>
    <name evidence="1" type="ORF">JG687_00017964</name>
</gene>
<proteinExistence type="predicted"/>
<accession>A0A8T1TLZ7</accession>
<dbReference type="Proteomes" id="UP000688947">
    <property type="component" value="Unassembled WGS sequence"/>
</dbReference>
<name>A0A8T1TLZ7_9STRA</name>